<dbReference type="AlphaFoldDB" id="A0A9D4S0E9"/>
<gene>
    <name evidence="2" type="ORF">DPMN_011583</name>
</gene>
<proteinExistence type="predicted"/>
<organism evidence="2 3">
    <name type="scientific">Dreissena polymorpha</name>
    <name type="common">Zebra mussel</name>
    <name type="synonym">Mytilus polymorpha</name>
    <dbReference type="NCBI Taxonomy" id="45954"/>
    <lineage>
        <taxon>Eukaryota</taxon>
        <taxon>Metazoa</taxon>
        <taxon>Spiralia</taxon>
        <taxon>Lophotrochozoa</taxon>
        <taxon>Mollusca</taxon>
        <taxon>Bivalvia</taxon>
        <taxon>Autobranchia</taxon>
        <taxon>Heteroconchia</taxon>
        <taxon>Euheterodonta</taxon>
        <taxon>Imparidentia</taxon>
        <taxon>Neoheterodontei</taxon>
        <taxon>Myida</taxon>
        <taxon>Dreissenoidea</taxon>
        <taxon>Dreissenidae</taxon>
        <taxon>Dreissena</taxon>
    </lineage>
</organism>
<evidence type="ECO:0000313" key="2">
    <source>
        <dbReference type="EMBL" id="KAH3887566.1"/>
    </source>
</evidence>
<feature type="compositionally biased region" description="Polar residues" evidence="1">
    <location>
        <begin position="43"/>
        <end position="54"/>
    </location>
</feature>
<dbReference type="Proteomes" id="UP000828390">
    <property type="component" value="Unassembled WGS sequence"/>
</dbReference>
<name>A0A9D4S0E9_DREPO</name>
<reference evidence="2" key="1">
    <citation type="journal article" date="2019" name="bioRxiv">
        <title>The Genome of the Zebra Mussel, Dreissena polymorpha: A Resource for Invasive Species Research.</title>
        <authorList>
            <person name="McCartney M.A."/>
            <person name="Auch B."/>
            <person name="Kono T."/>
            <person name="Mallez S."/>
            <person name="Zhang Y."/>
            <person name="Obille A."/>
            <person name="Becker A."/>
            <person name="Abrahante J.E."/>
            <person name="Garbe J."/>
            <person name="Badalamenti J.P."/>
            <person name="Herman A."/>
            <person name="Mangelson H."/>
            <person name="Liachko I."/>
            <person name="Sullivan S."/>
            <person name="Sone E.D."/>
            <person name="Koren S."/>
            <person name="Silverstein K.A.T."/>
            <person name="Beckman K.B."/>
            <person name="Gohl D.M."/>
        </authorList>
    </citation>
    <scope>NUCLEOTIDE SEQUENCE</scope>
    <source>
        <strain evidence="2">Duluth1</strain>
        <tissue evidence="2">Whole animal</tissue>
    </source>
</reference>
<feature type="region of interest" description="Disordered" evidence="1">
    <location>
        <begin position="37"/>
        <end position="96"/>
    </location>
</feature>
<protein>
    <submittedName>
        <fullName evidence="2">Uncharacterized protein</fullName>
    </submittedName>
</protein>
<evidence type="ECO:0000256" key="1">
    <source>
        <dbReference type="SAM" id="MobiDB-lite"/>
    </source>
</evidence>
<dbReference type="EMBL" id="JAIWYP010000001">
    <property type="protein sequence ID" value="KAH3887566.1"/>
    <property type="molecule type" value="Genomic_DNA"/>
</dbReference>
<reference evidence="2" key="2">
    <citation type="submission" date="2020-11" db="EMBL/GenBank/DDBJ databases">
        <authorList>
            <person name="McCartney M.A."/>
            <person name="Auch B."/>
            <person name="Kono T."/>
            <person name="Mallez S."/>
            <person name="Becker A."/>
            <person name="Gohl D.M."/>
            <person name="Silverstein K.A.T."/>
            <person name="Koren S."/>
            <person name="Bechman K.B."/>
            <person name="Herman A."/>
            <person name="Abrahante J.E."/>
            <person name="Garbe J."/>
        </authorList>
    </citation>
    <scope>NUCLEOTIDE SEQUENCE</scope>
    <source>
        <strain evidence="2">Duluth1</strain>
        <tissue evidence="2">Whole animal</tissue>
    </source>
</reference>
<keyword evidence="3" id="KW-1185">Reference proteome</keyword>
<sequence length="96" mass="11024">MTEDLKRMLRTMEEHLSAAVRTEQKVPSVFGEVRRIERKLDNATAQEQSSGRNKSSMRRRSNDGENRSTLNSVVRKAERAEPLAQDFSNDEDNSEN</sequence>
<comment type="caution">
    <text evidence="2">The sequence shown here is derived from an EMBL/GenBank/DDBJ whole genome shotgun (WGS) entry which is preliminary data.</text>
</comment>
<accession>A0A9D4S0E9</accession>
<evidence type="ECO:0000313" key="3">
    <source>
        <dbReference type="Proteomes" id="UP000828390"/>
    </source>
</evidence>